<organism evidence="2 3">
    <name type="scientific">Streptomyces alboniger</name>
    <dbReference type="NCBI Taxonomy" id="132473"/>
    <lineage>
        <taxon>Bacteria</taxon>
        <taxon>Bacillati</taxon>
        <taxon>Actinomycetota</taxon>
        <taxon>Actinomycetes</taxon>
        <taxon>Kitasatosporales</taxon>
        <taxon>Streptomycetaceae</taxon>
        <taxon>Streptomyces</taxon>
        <taxon>Streptomyces aurantiacus group</taxon>
    </lineage>
</organism>
<reference evidence="2 3" key="1">
    <citation type="submission" date="2017-09" db="EMBL/GenBank/DDBJ databases">
        <authorList>
            <person name="Lee N."/>
            <person name="Cho B.-K."/>
        </authorList>
    </citation>
    <scope>NUCLEOTIDE SEQUENCE [LARGE SCALE GENOMIC DNA]</scope>
    <source>
        <strain evidence="2 3">ATCC 12461</strain>
    </source>
</reference>
<evidence type="ECO:0008006" key="4">
    <source>
        <dbReference type="Google" id="ProtNLM"/>
    </source>
</evidence>
<proteinExistence type="predicted"/>
<evidence type="ECO:0000313" key="3">
    <source>
        <dbReference type="Proteomes" id="UP000326553"/>
    </source>
</evidence>
<keyword evidence="3" id="KW-1185">Reference proteome</keyword>
<evidence type="ECO:0000256" key="1">
    <source>
        <dbReference type="SAM" id="MobiDB-lite"/>
    </source>
</evidence>
<accession>A0A5J6HB55</accession>
<protein>
    <recommendedName>
        <fullName evidence="4">Transposase</fullName>
    </recommendedName>
</protein>
<dbReference type="OrthoDB" id="4546548at2"/>
<dbReference type="EMBL" id="CP023695">
    <property type="protein sequence ID" value="QEV16552.1"/>
    <property type="molecule type" value="Genomic_DNA"/>
</dbReference>
<feature type="region of interest" description="Disordered" evidence="1">
    <location>
        <begin position="84"/>
        <end position="136"/>
    </location>
</feature>
<name>A0A5J6HB55_STRAD</name>
<gene>
    <name evidence="2" type="ORF">CP975_02670</name>
</gene>
<sequence>MQVAPLPPPAPERLKPFRAALGSIMYASRTGLPWRDVRAETVGRSGVTAWRRLQGRTYASTVYESHSKRSVRPASSQMARMAMRHNGGSSGSCRRTCGTIRCADTPHSGTEAEGAEGPSAPSTGSPVSETGDPPHH</sequence>
<dbReference type="AlphaFoldDB" id="A0A5J6HB55"/>
<dbReference type="KEGG" id="salw:CP975_02670"/>
<evidence type="ECO:0000313" key="2">
    <source>
        <dbReference type="EMBL" id="QEV16552.1"/>
    </source>
</evidence>
<dbReference type="Proteomes" id="UP000326553">
    <property type="component" value="Chromosome"/>
</dbReference>